<gene>
    <name evidence="1" type="ORF">GO620_010095</name>
</gene>
<dbReference type="Proteomes" id="UP000429232">
    <property type="component" value="Chromosome"/>
</dbReference>
<evidence type="ECO:0000313" key="2">
    <source>
        <dbReference type="Proteomes" id="UP000429232"/>
    </source>
</evidence>
<name>A0A6I4I1G5_9SPHI</name>
<evidence type="ECO:0000313" key="1">
    <source>
        <dbReference type="EMBL" id="QQL48542.1"/>
    </source>
</evidence>
<keyword evidence="2" id="KW-1185">Reference proteome</keyword>
<dbReference type="RefSeq" id="WP_157526251.1">
    <property type="nucleotide sequence ID" value="NZ_CP066775.1"/>
</dbReference>
<dbReference type="PROSITE" id="PS51257">
    <property type="entry name" value="PROKAR_LIPOPROTEIN"/>
    <property type="match status" value="1"/>
</dbReference>
<dbReference type="KEGG" id="mgik:GO620_010095"/>
<evidence type="ECO:0008006" key="3">
    <source>
        <dbReference type="Google" id="ProtNLM"/>
    </source>
</evidence>
<sequence>MKKSILFIALLASFAGTLSSCAVRADYGYRNHYDRYHHYNGYDRGYHHY</sequence>
<dbReference type="AlphaFoldDB" id="A0A6I4I1G5"/>
<dbReference type="EMBL" id="CP066775">
    <property type="protein sequence ID" value="QQL48542.1"/>
    <property type="molecule type" value="Genomic_DNA"/>
</dbReference>
<proteinExistence type="predicted"/>
<reference evidence="1 2" key="1">
    <citation type="submission" date="2020-12" db="EMBL/GenBank/DDBJ databases">
        <title>HMF7856_wgs.fasta genome submission.</title>
        <authorList>
            <person name="Kang H."/>
            <person name="Kim H."/>
            <person name="Joh K."/>
        </authorList>
    </citation>
    <scope>NUCLEOTIDE SEQUENCE [LARGE SCALE GENOMIC DNA]</scope>
    <source>
        <strain evidence="1 2">HMF7856</strain>
    </source>
</reference>
<accession>A0A6I4I1G5</accession>
<protein>
    <recommendedName>
        <fullName evidence="3">Lipoprotein</fullName>
    </recommendedName>
</protein>
<organism evidence="1 2">
    <name type="scientific">Mucilaginibacter ginkgonis</name>
    <dbReference type="NCBI Taxonomy" id="2682091"/>
    <lineage>
        <taxon>Bacteria</taxon>
        <taxon>Pseudomonadati</taxon>
        <taxon>Bacteroidota</taxon>
        <taxon>Sphingobacteriia</taxon>
        <taxon>Sphingobacteriales</taxon>
        <taxon>Sphingobacteriaceae</taxon>
        <taxon>Mucilaginibacter</taxon>
    </lineage>
</organism>